<dbReference type="PRINTS" id="PR01398">
    <property type="entry name" value="ISCHRISMTASE"/>
</dbReference>
<dbReference type="Proteomes" id="UP000594121">
    <property type="component" value="Chromosome"/>
</dbReference>
<dbReference type="PANTHER" id="PTHR43540">
    <property type="entry name" value="PEROXYUREIDOACRYLATE/UREIDOACRYLATE AMIDOHYDROLASE-RELATED"/>
    <property type="match status" value="1"/>
</dbReference>
<dbReference type="Pfam" id="PF00857">
    <property type="entry name" value="Isochorismatase"/>
    <property type="match status" value="1"/>
</dbReference>
<dbReference type="FunCoup" id="A0A7L9FGR6">
    <property type="interactions" value="19"/>
</dbReference>
<accession>A0A7L9FGR6</accession>
<dbReference type="InterPro" id="IPR000868">
    <property type="entry name" value="Isochorismatase-like_dom"/>
</dbReference>
<evidence type="ECO:0000313" key="4">
    <source>
        <dbReference type="Proteomes" id="UP000594121"/>
    </source>
</evidence>
<dbReference type="RefSeq" id="WP_192818474.1">
    <property type="nucleotide sequence ID" value="NZ_CP062310.1"/>
</dbReference>
<evidence type="ECO:0000313" key="3">
    <source>
        <dbReference type="EMBL" id="QOJ78502.1"/>
    </source>
</evidence>
<dbReference type="GeneID" id="59149636"/>
<reference evidence="3 4" key="1">
    <citation type="submission" date="2020-10" db="EMBL/GenBank/DDBJ databases">
        <title>Thermofilum lucidum 3507LT sp. nov. a novel member of Thermofilaceae family isolated from Chile hot spring, and proposal of description order Thermofilales.</title>
        <authorList>
            <person name="Zayulina K.S."/>
            <person name="Elcheninov A.G."/>
            <person name="Toshchakov S.V."/>
            <person name="Kublanov I.V."/>
        </authorList>
    </citation>
    <scope>NUCLEOTIDE SEQUENCE [LARGE SCALE GENOMIC DNA]</scope>
    <source>
        <strain evidence="3 4">3507LT</strain>
    </source>
</reference>
<feature type="domain" description="Isochorismatase-like" evidence="2">
    <location>
        <begin position="5"/>
        <end position="174"/>
    </location>
</feature>
<organism evidence="3 4">
    <name type="scientific">Infirmifilum lucidum</name>
    <dbReference type="NCBI Taxonomy" id="2776706"/>
    <lineage>
        <taxon>Archaea</taxon>
        <taxon>Thermoproteota</taxon>
        <taxon>Thermoprotei</taxon>
        <taxon>Thermofilales</taxon>
        <taxon>Thermofilaceae</taxon>
        <taxon>Infirmifilum</taxon>
    </lineage>
</organism>
<dbReference type="InParanoid" id="A0A7L9FGR6"/>
<evidence type="ECO:0000256" key="1">
    <source>
        <dbReference type="ARBA" id="ARBA00022801"/>
    </source>
</evidence>
<evidence type="ECO:0000259" key="2">
    <source>
        <dbReference type="Pfam" id="PF00857"/>
    </source>
</evidence>
<dbReference type="PANTHER" id="PTHR43540:SF6">
    <property type="entry name" value="ISOCHORISMATASE-LIKE DOMAIN-CONTAINING PROTEIN"/>
    <property type="match status" value="1"/>
</dbReference>
<name>A0A7L9FGR6_9CREN</name>
<proteinExistence type="predicted"/>
<dbReference type="InterPro" id="IPR036380">
    <property type="entry name" value="Isochorismatase-like_sf"/>
</dbReference>
<dbReference type="InterPro" id="IPR050272">
    <property type="entry name" value="Isochorismatase-like_hydrls"/>
</dbReference>
<gene>
    <name evidence="3" type="ORF">IG193_07030</name>
</gene>
<dbReference type="SUPFAM" id="SSF52499">
    <property type="entry name" value="Isochorismatase-like hydrolases"/>
    <property type="match status" value="1"/>
</dbReference>
<sequence>MPRYAVLVVDMLEEFVRGRLRAENAERIIPHIRRLLDFARGRGIPVIYTVDQHYQGIDFETKFWGPHAVKGSSEAKIVSELSPVEKDFIVPKRRYDAFVFTDLDMLLRELGVHTLIVTGIHTHICVQQTALGAFYRGYKVVIPLECVAAASEEWHKIGLEYMKSFAGAEIIDLEALLRRLDVELRSNFSEVV</sequence>
<dbReference type="Gene3D" id="3.40.50.850">
    <property type="entry name" value="Isochorismatase-like"/>
    <property type="match status" value="1"/>
</dbReference>
<dbReference type="AlphaFoldDB" id="A0A7L9FGR6"/>
<protein>
    <submittedName>
        <fullName evidence="3">Cysteine hydrolase</fullName>
    </submittedName>
</protein>
<dbReference type="InterPro" id="IPR016291">
    <property type="entry name" value="Isochorismatase"/>
</dbReference>
<keyword evidence="4" id="KW-1185">Reference proteome</keyword>
<keyword evidence="1 3" id="KW-0378">Hydrolase</keyword>
<dbReference type="GO" id="GO:0008908">
    <property type="term" value="F:isochorismatase activity"/>
    <property type="evidence" value="ECO:0007669"/>
    <property type="project" value="InterPro"/>
</dbReference>
<dbReference type="EMBL" id="CP062310">
    <property type="protein sequence ID" value="QOJ78502.1"/>
    <property type="molecule type" value="Genomic_DNA"/>
</dbReference>
<dbReference type="KEGG" id="thel:IG193_07030"/>
<dbReference type="CDD" id="cd00431">
    <property type="entry name" value="cysteine_hydrolases"/>
    <property type="match status" value="1"/>
</dbReference>